<feature type="region of interest" description="Disordered" evidence="2">
    <location>
        <begin position="132"/>
        <end position="152"/>
    </location>
</feature>
<feature type="region of interest" description="Disordered" evidence="2">
    <location>
        <begin position="199"/>
        <end position="258"/>
    </location>
</feature>
<sequence>MNKTETYFGRQFFGKTVLLGFSMLALASCRLVISTDEGGHILSSSGQADCAQASCAVPITEEITETFTAVPADGYRFISWTGLCMRAPTAVCDVTLFPLPEKFRQYSGDIGLSAVFEPTSVMRTWYRDRDGDNYGASNQSRTSTTQPPGFVASNSDCNDFDADVHPFTREREDGKDNNCNGMTDEGFVDIRFYADRDGDGYGDAQSSQLSRRKPAGHVLNDLDCNDSSAQDYPDAEEQADQRDNDCDGTIDEGGTTWYRDVDGDGFGTADDSIEALEQIAGYVQNDGDCDDSNSSISPAAEESFDSTDNDCDGSIDEGFTEREYYRDVDGDGFGDDNDATVDVVTPEGYAASAGDNCMDIANPSQSDMDGDGIGDACDTFTDSDNDGLQDSADNCPVTSNPGQEDEDTDGLGDACDNQNGLDPDNDGVNTDEDNCPQAYNPNQADSDNDGLGDSCDAVNDNAGGGGACAGSPEAQAMLDAVNDFRSQTRDCGSRGTFPAVGALSWNCQLEAAALSHSMDMANNDFFDHTGSDGSSAGDRATRAGYSWWTWGENIAAGYPSVSAAMQGWIDSDGHCANMMNANFTNLGSASFTNNDSSYRIYWTQVFGSAR</sequence>
<evidence type="ECO:0000256" key="2">
    <source>
        <dbReference type="SAM" id="MobiDB-lite"/>
    </source>
</evidence>
<comment type="caution">
    <text evidence="5">The sequence shown here is derived from an EMBL/GenBank/DDBJ whole genome shotgun (WGS) entry which is preliminary data.</text>
</comment>
<dbReference type="Gene3D" id="4.10.1080.10">
    <property type="entry name" value="TSP type-3 repeat"/>
    <property type="match status" value="1"/>
</dbReference>
<dbReference type="Pfam" id="PF11617">
    <property type="entry name" value="Cu-binding_MopE"/>
    <property type="match status" value="3"/>
</dbReference>
<dbReference type="InterPro" id="IPR003367">
    <property type="entry name" value="Thrombospondin_3-like_rpt"/>
</dbReference>
<feature type="compositionally biased region" description="Polar residues" evidence="2">
    <location>
        <begin position="388"/>
        <end position="402"/>
    </location>
</feature>
<dbReference type="InterPro" id="IPR028974">
    <property type="entry name" value="TSP_type-3_rpt"/>
</dbReference>
<feature type="region of interest" description="Disordered" evidence="2">
    <location>
        <begin position="289"/>
        <end position="312"/>
    </location>
</feature>
<proteinExistence type="predicted"/>
<feature type="domain" description="SCP" evidence="4">
    <location>
        <begin position="478"/>
        <end position="606"/>
    </location>
</feature>
<dbReference type="SUPFAM" id="SSF103647">
    <property type="entry name" value="TSP type-3 repeat"/>
    <property type="match status" value="1"/>
</dbReference>
<dbReference type="InterPro" id="IPR017897">
    <property type="entry name" value="Thrombospondin_3_rpt"/>
</dbReference>
<feature type="compositionally biased region" description="Acidic residues" evidence="2">
    <location>
        <begin position="423"/>
        <end position="434"/>
    </location>
</feature>
<gene>
    <name evidence="5" type="ORF">C0039_00970</name>
</gene>
<dbReference type="CDD" id="cd05379">
    <property type="entry name" value="CAP_bacterial"/>
    <property type="match status" value="1"/>
</dbReference>
<feature type="compositionally biased region" description="Acidic residues" evidence="2">
    <location>
        <begin position="302"/>
        <end position="312"/>
    </location>
</feature>
<evidence type="ECO:0000259" key="4">
    <source>
        <dbReference type="Pfam" id="PF00188"/>
    </source>
</evidence>
<dbReference type="PANTHER" id="PTHR31157">
    <property type="entry name" value="SCP DOMAIN-CONTAINING PROTEIN"/>
    <property type="match status" value="1"/>
</dbReference>
<keyword evidence="1" id="KW-0732">Signal</keyword>
<reference evidence="5 6" key="1">
    <citation type="submission" date="2018-01" db="EMBL/GenBank/DDBJ databases">
        <title>The draft genome sequence of Halioglobus lutimaris HF004.</title>
        <authorList>
            <person name="Du Z.-J."/>
            <person name="Shi M.-J."/>
        </authorList>
    </citation>
    <scope>NUCLEOTIDE SEQUENCE [LARGE SCALE GENOMIC DNA]</scope>
    <source>
        <strain evidence="5 6">HF004</strain>
    </source>
</reference>
<dbReference type="InterPro" id="IPR021655">
    <property type="entry name" value="Put_metal-bd"/>
</dbReference>
<dbReference type="OrthoDB" id="68195at2"/>
<dbReference type="Pfam" id="PF02412">
    <property type="entry name" value="TSP_3"/>
    <property type="match status" value="2"/>
</dbReference>
<dbReference type="GO" id="GO:0005509">
    <property type="term" value="F:calcium ion binding"/>
    <property type="evidence" value="ECO:0007669"/>
    <property type="project" value="InterPro"/>
</dbReference>
<keyword evidence="3" id="KW-1133">Transmembrane helix</keyword>
<dbReference type="InterPro" id="IPR035940">
    <property type="entry name" value="CAP_sf"/>
</dbReference>
<dbReference type="PANTHER" id="PTHR31157:SF1">
    <property type="entry name" value="SCP DOMAIN-CONTAINING PROTEIN"/>
    <property type="match status" value="1"/>
</dbReference>
<keyword evidence="6" id="KW-1185">Reference proteome</keyword>
<dbReference type="AlphaFoldDB" id="A0A2N5X8B7"/>
<dbReference type="EMBL" id="PKUS01000001">
    <property type="protein sequence ID" value="PLW70735.1"/>
    <property type="molecule type" value="Genomic_DNA"/>
</dbReference>
<keyword evidence="3" id="KW-0472">Membrane</keyword>
<evidence type="ECO:0000313" key="5">
    <source>
        <dbReference type="EMBL" id="PLW70735.1"/>
    </source>
</evidence>
<accession>A0A2N5X8B7</accession>
<evidence type="ECO:0000256" key="3">
    <source>
        <dbReference type="SAM" id="Phobius"/>
    </source>
</evidence>
<dbReference type="Pfam" id="PF00188">
    <property type="entry name" value="CAP"/>
    <property type="match status" value="1"/>
</dbReference>
<name>A0A2N5X8B7_9GAMM</name>
<dbReference type="GO" id="GO:0007155">
    <property type="term" value="P:cell adhesion"/>
    <property type="evidence" value="ECO:0007669"/>
    <property type="project" value="InterPro"/>
</dbReference>
<feature type="transmembrane region" description="Helical" evidence="3">
    <location>
        <begin position="12"/>
        <end position="33"/>
    </location>
</feature>
<keyword evidence="3" id="KW-0812">Transmembrane</keyword>
<feature type="region of interest" description="Disordered" evidence="2">
    <location>
        <begin position="361"/>
        <end position="457"/>
    </location>
</feature>
<dbReference type="InterPro" id="IPR014044">
    <property type="entry name" value="CAP_dom"/>
</dbReference>
<dbReference type="PROSITE" id="PS51234">
    <property type="entry name" value="TSP3"/>
    <property type="match status" value="1"/>
</dbReference>
<dbReference type="PROSITE" id="PS51257">
    <property type="entry name" value="PROKAR_LIPOPROTEIN"/>
    <property type="match status" value="1"/>
</dbReference>
<evidence type="ECO:0000256" key="1">
    <source>
        <dbReference type="ARBA" id="ARBA00022729"/>
    </source>
</evidence>
<evidence type="ECO:0000313" key="6">
    <source>
        <dbReference type="Proteomes" id="UP000235005"/>
    </source>
</evidence>
<dbReference type="Proteomes" id="UP000235005">
    <property type="component" value="Unassembled WGS sequence"/>
</dbReference>
<dbReference type="RefSeq" id="WP_075999593.1">
    <property type="nucleotide sequence ID" value="NZ_PKUS01000001.1"/>
</dbReference>
<organism evidence="5 6">
    <name type="scientific">Pseudohalioglobus lutimaris</name>
    <dbReference type="NCBI Taxonomy" id="1737061"/>
    <lineage>
        <taxon>Bacteria</taxon>
        <taxon>Pseudomonadati</taxon>
        <taxon>Pseudomonadota</taxon>
        <taxon>Gammaproteobacteria</taxon>
        <taxon>Cellvibrionales</taxon>
        <taxon>Halieaceae</taxon>
        <taxon>Pseudohalioglobus</taxon>
    </lineage>
</organism>
<protein>
    <recommendedName>
        <fullName evidence="4">SCP domain-containing protein</fullName>
    </recommendedName>
</protein>
<dbReference type="SUPFAM" id="SSF55797">
    <property type="entry name" value="PR-1-like"/>
    <property type="match status" value="1"/>
</dbReference>
<feature type="compositionally biased region" description="Polar residues" evidence="2">
    <location>
        <begin position="135"/>
        <end position="152"/>
    </location>
</feature>
<dbReference type="Gene3D" id="3.40.33.10">
    <property type="entry name" value="CAP"/>
    <property type="match status" value="1"/>
</dbReference>